<keyword evidence="5" id="KW-0326">Glycosidase</keyword>
<feature type="domain" description="Glycoside hydrolase family 2 immunoglobulin-like beta-sandwich" evidence="6">
    <location>
        <begin position="229"/>
        <end position="338"/>
    </location>
</feature>
<comment type="catalytic activity">
    <reaction evidence="1">
        <text>Hydrolysis of terminal non-reducing beta-D-galactose residues in beta-D-galactosides.</text>
        <dbReference type="EC" id="3.2.1.23"/>
    </reaction>
</comment>
<dbReference type="Proteomes" id="UP000317557">
    <property type="component" value="Unassembled WGS sequence"/>
</dbReference>
<dbReference type="InterPro" id="IPR017853">
    <property type="entry name" value="GH"/>
</dbReference>
<dbReference type="SUPFAM" id="SSF49785">
    <property type="entry name" value="Galactose-binding domain-like"/>
    <property type="match status" value="1"/>
</dbReference>
<dbReference type="Gene3D" id="2.60.120.260">
    <property type="entry name" value="Galactose-binding domain-like"/>
    <property type="match status" value="1"/>
</dbReference>
<dbReference type="RefSeq" id="WP_221930242.1">
    <property type="nucleotide sequence ID" value="NZ_FXTP01000003.1"/>
</dbReference>
<dbReference type="Gene3D" id="3.20.20.80">
    <property type="entry name" value="Glycosidases"/>
    <property type="match status" value="1"/>
</dbReference>
<dbReference type="InterPro" id="IPR036156">
    <property type="entry name" value="Beta-gal/glucu_dom_sf"/>
</dbReference>
<evidence type="ECO:0000256" key="1">
    <source>
        <dbReference type="ARBA" id="ARBA00001412"/>
    </source>
</evidence>
<keyword evidence="4 8" id="KW-0378">Hydrolase</keyword>
<dbReference type="Pfam" id="PF02837">
    <property type="entry name" value="Glyco_hydro_2_N"/>
    <property type="match status" value="1"/>
</dbReference>
<dbReference type="PROSITE" id="PS51257">
    <property type="entry name" value="PROKAR_LIPOPROTEIN"/>
    <property type="match status" value="1"/>
</dbReference>
<dbReference type="InterPro" id="IPR006104">
    <property type="entry name" value="Glyco_hydro_2_N"/>
</dbReference>
<dbReference type="EC" id="3.2.1.23" evidence="3"/>
<dbReference type="SUPFAM" id="SSF49303">
    <property type="entry name" value="beta-Galactosidase/glucuronidase domain"/>
    <property type="match status" value="1"/>
</dbReference>
<dbReference type="EMBL" id="FXTP01000003">
    <property type="protein sequence ID" value="SMO50178.1"/>
    <property type="molecule type" value="Genomic_DNA"/>
</dbReference>
<dbReference type="SUPFAM" id="SSF51445">
    <property type="entry name" value="(Trans)glycosidases"/>
    <property type="match status" value="1"/>
</dbReference>
<proteinExistence type="inferred from homology"/>
<dbReference type="AlphaFoldDB" id="A0A521BSP9"/>
<dbReference type="InterPro" id="IPR050347">
    <property type="entry name" value="Bact_Beta-galactosidase"/>
</dbReference>
<evidence type="ECO:0000313" key="9">
    <source>
        <dbReference type="Proteomes" id="UP000317557"/>
    </source>
</evidence>
<evidence type="ECO:0000259" key="6">
    <source>
        <dbReference type="Pfam" id="PF00703"/>
    </source>
</evidence>
<evidence type="ECO:0000256" key="5">
    <source>
        <dbReference type="ARBA" id="ARBA00023295"/>
    </source>
</evidence>
<keyword evidence="9" id="KW-1185">Reference proteome</keyword>
<dbReference type="Pfam" id="PF00703">
    <property type="entry name" value="Glyco_hydro_2"/>
    <property type="match status" value="1"/>
</dbReference>
<name>A0A521BSP9_9BACT</name>
<dbReference type="GO" id="GO:0004565">
    <property type="term" value="F:beta-galactosidase activity"/>
    <property type="evidence" value="ECO:0007669"/>
    <property type="project" value="UniProtKB-EC"/>
</dbReference>
<sequence>MGMNRMLQRLTCVLLGAFMFLGCSSNKNPNQISLSGEWQFKIDSLDIGVSEAWYAKNFDDSIPLPGSMMEHGKGFEPTLQTQWTGSIYDSSFYYDGRYEKYRQPGDIKFPFWLTPPKHYVGPAWYSREITIPEQWTNKKMELTLERPHWETTVWVDDNQVGPSQRSLSTPHKYDLTELLSPGTHKLTIRVDNRLDEVNVGPDSHSLTDHTQGNWNGIVGDMELEASPLVHIDDIKLYPDVQNRSVRAVVSIGNMTGETAAGELRLSAHSFNSDQTHEVPALTEAFRVEGDSLILEINYVLGEEVQLWDEFNPALYRITAELLTEGMESHRQQEEFGMREFTAEGTRFAVNGRPVFLRGTLDCAGFPLTGYPPTDIPEWERIFKTVKEHGLNHVRYHSWCPPEAAFKAADRVGIYLQPEAASWPNHGVTVGDGQPVDDYLMEETSQILDEYGNYASFVMMASGNEPGGRNQVEYLNNYVNHWQEEDPRRLYTGASIGMSWPVVPESDFLVRSGPRGLKWKHGTPGTMFDHYESIKDTDMPYVAHENGQYNVFPDFREIEKYTGVYKAKNFELFRSLLEENGMKGKGHDFMMASGKLQSIMYKAEIEAALRTPGFAGFQLLDLNDFPGQGTALIGVLNAFWEEKGYISPEEFRRFSDVTVPLARIEKFVWENNETFRASAEVSHFGPEPLEDIEARWMIKNTDGKEVASGNFDTRMIPLDNTIPLGALELNLSEFEQAQRLNLEIEVADHANDWDFWVFPSVSPEPEMAEIHVADSLDARAIRILEDGGKVFIDAAGKVQYGKDVIQYFRPVFWNTSWFQMNPPHTLGILLNPEHPAFEDFPTQYHSNYQWFDLLDRQQVMWLEGFPDEFEPLVQPIDTYHLNRKLGLIVEAKVGNGKLLMSSTDLTNRLDERPAARQLRQSLFKYMSSDKFEPPYAVEMSVIQDIFRKQSERINFYTNESTDDLMPENQD</sequence>
<feature type="domain" description="Glycosyl hydrolases family 2 sugar binding" evidence="7">
    <location>
        <begin position="33"/>
        <end position="225"/>
    </location>
</feature>
<protein>
    <recommendedName>
        <fullName evidence="3">beta-galactosidase</fullName>
        <ecNumber evidence="3">3.2.1.23</ecNumber>
    </recommendedName>
</protein>
<reference evidence="8 9" key="1">
    <citation type="submission" date="2017-05" db="EMBL/GenBank/DDBJ databases">
        <authorList>
            <person name="Varghese N."/>
            <person name="Submissions S."/>
        </authorList>
    </citation>
    <scope>NUCLEOTIDE SEQUENCE [LARGE SCALE GENOMIC DNA]</scope>
    <source>
        <strain evidence="8 9">DSM 21985</strain>
    </source>
</reference>
<dbReference type="GO" id="GO:0009341">
    <property type="term" value="C:beta-galactosidase complex"/>
    <property type="evidence" value="ECO:0007669"/>
    <property type="project" value="TreeGrafter"/>
</dbReference>
<evidence type="ECO:0000259" key="7">
    <source>
        <dbReference type="Pfam" id="PF02837"/>
    </source>
</evidence>
<dbReference type="PANTHER" id="PTHR46323:SF2">
    <property type="entry name" value="BETA-GALACTOSIDASE"/>
    <property type="match status" value="1"/>
</dbReference>
<evidence type="ECO:0000256" key="4">
    <source>
        <dbReference type="ARBA" id="ARBA00022801"/>
    </source>
</evidence>
<evidence type="ECO:0000256" key="3">
    <source>
        <dbReference type="ARBA" id="ARBA00012756"/>
    </source>
</evidence>
<organism evidence="8 9">
    <name type="scientific">Gracilimonas mengyeensis</name>
    <dbReference type="NCBI Taxonomy" id="1302730"/>
    <lineage>
        <taxon>Bacteria</taxon>
        <taxon>Pseudomonadati</taxon>
        <taxon>Balneolota</taxon>
        <taxon>Balneolia</taxon>
        <taxon>Balneolales</taxon>
        <taxon>Balneolaceae</taxon>
        <taxon>Gracilimonas</taxon>
    </lineage>
</organism>
<evidence type="ECO:0000313" key="8">
    <source>
        <dbReference type="EMBL" id="SMO50178.1"/>
    </source>
</evidence>
<accession>A0A521BSP9</accession>
<dbReference type="GO" id="GO:0005990">
    <property type="term" value="P:lactose catabolic process"/>
    <property type="evidence" value="ECO:0007669"/>
    <property type="project" value="TreeGrafter"/>
</dbReference>
<dbReference type="InterPro" id="IPR008979">
    <property type="entry name" value="Galactose-bd-like_sf"/>
</dbReference>
<dbReference type="PANTHER" id="PTHR46323">
    <property type="entry name" value="BETA-GALACTOSIDASE"/>
    <property type="match status" value="1"/>
</dbReference>
<dbReference type="InterPro" id="IPR006102">
    <property type="entry name" value="Ig-like_GH2"/>
</dbReference>
<evidence type="ECO:0000256" key="2">
    <source>
        <dbReference type="ARBA" id="ARBA00007401"/>
    </source>
</evidence>
<gene>
    <name evidence="8" type="ORF">SAMN06265219_10359</name>
</gene>
<comment type="similarity">
    <text evidence="2">Belongs to the glycosyl hydrolase 2 family.</text>
</comment>